<reference evidence="5" key="1">
    <citation type="submission" date="2014-11" db="EMBL/GenBank/DDBJ databases">
        <authorList>
            <person name="Otto D Thomas"/>
            <person name="Naeem Raeece"/>
        </authorList>
    </citation>
    <scope>NUCLEOTIDE SEQUENCE</scope>
</reference>
<dbReference type="Pfam" id="PF24981">
    <property type="entry name" value="Beta-prop_ATRN-LZTR1"/>
    <property type="match status" value="1"/>
</dbReference>
<keyword evidence="1" id="KW-0880">Kelch repeat</keyword>
<dbReference type="SMART" id="SM00612">
    <property type="entry name" value="Kelch"/>
    <property type="match status" value="9"/>
</dbReference>
<sequence>MAANTVVLAANSSNVSSRHTRVWEEVQGLDSVYSSRTGHAAASWGRQIFVFGGTDGASRKNDLHVLDTRSGAGREVVAEEGAPPARSGAQAVAYNGSVYIFGGYTKKDGEYFNDVWCFEPARNRWRLLQTAGEAAPKRTDHSCTVAGGLMFVFGGSDGRQRFDDLRTLNLQVTPQRWMECKSSRHPSGRFGHSAVIWENSMYVFGGWDGHDTLAELWEYMIPTNTWTKLDGRGNLPQSRYRHSAVAICGSVFIFGGVDKGQNRFRDLFEFDCTSLTWMEVITQGHPPTARTFHRAVTCDDGRMYILGGFDGRRRADLHRIDLSRGEMIGNVPNGQDIRPSSARVPSAPPRVANGIAPSASAAAAAAPAAAAAAVLANRAEAESLTPEDMWKWSQVVPKNEENVYSARTGHAVVVWSDSFFLFGGTDEQARQNDIYEYSVSNNYWCPVTANGSPPASRSGCKAVVYRESVFFFGGYTKKEGNYFNDLHAFHIPSKTWTAVQPVNKPAPARTDHSCVVSDGKMMVFGGWDGKTRFNDVQEFDLERKVWREIAIEGPSTSQPAGRFGHTAVVYKQSMYVFGGWNGNDTLVDLYEFGHVSEQWFHVTARGDIPKARYRHSAVVHGCCMFIFGGVDKRQERFNDLYEFSFDTRCWTKIHIHGASIPSARTFHRAVLFGGFMYILGGFDGKRQNDMWKIALAESVPREDKGRKLRGGKGAGDLALRDPEEDAEAAAGNLSEAEASLVGRLRAQIHELQRRLEREEERHVCKICYEQEIDTVFLGCYHRVSCHKCSKSITDCPVCRRPVGQEHVIQTITS</sequence>
<name>A0A0G4GFY8_9ALVE</name>
<proteinExistence type="predicted"/>
<dbReference type="VEuPathDB" id="CryptoDB:Cvel_4661"/>
<dbReference type="Pfam" id="PF01344">
    <property type="entry name" value="Kelch_1"/>
    <property type="match status" value="2"/>
</dbReference>
<feature type="domain" description="RING-type" evidence="4">
    <location>
        <begin position="764"/>
        <end position="799"/>
    </location>
</feature>
<dbReference type="Gene3D" id="3.30.40.10">
    <property type="entry name" value="Zinc/RING finger domain, C3HC4 (zinc finger)"/>
    <property type="match status" value="1"/>
</dbReference>
<dbReference type="Gene3D" id="2.120.10.80">
    <property type="entry name" value="Kelch-type beta propeller"/>
    <property type="match status" value="4"/>
</dbReference>
<gene>
    <name evidence="5" type="ORF">Cvel_4661</name>
</gene>
<keyword evidence="3" id="KW-0862">Zinc</keyword>
<keyword evidence="2" id="KW-0677">Repeat</keyword>
<evidence type="ECO:0000256" key="3">
    <source>
        <dbReference type="PROSITE-ProRule" id="PRU00175"/>
    </source>
</evidence>
<dbReference type="Pfam" id="PF24681">
    <property type="entry name" value="Kelch_KLHDC2_KLHL20_DRC7"/>
    <property type="match status" value="1"/>
</dbReference>
<dbReference type="GO" id="GO:0008270">
    <property type="term" value="F:zinc ion binding"/>
    <property type="evidence" value="ECO:0007669"/>
    <property type="project" value="UniProtKB-KW"/>
</dbReference>
<dbReference type="SUPFAM" id="SSF57850">
    <property type="entry name" value="RING/U-box"/>
    <property type="match status" value="1"/>
</dbReference>
<dbReference type="InterPro" id="IPR006652">
    <property type="entry name" value="Kelch_1"/>
</dbReference>
<evidence type="ECO:0000259" key="4">
    <source>
        <dbReference type="PROSITE" id="PS50089"/>
    </source>
</evidence>
<evidence type="ECO:0000256" key="1">
    <source>
        <dbReference type="ARBA" id="ARBA00022441"/>
    </source>
</evidence>
<dbReference type="SMART" id="SM00184">
    <property type="entry name" value="RING"/>
    <property type="match status" value="1"/>
</dbReference>
<dbReference type="AlphaFoldDB" id="A0A0G4GFY8"/>
<keyword evidence="3" id="KW-0479">Metal-binding</keyword>
<dbReference type="SUPFAM" id="SSF117281">
    <property type="entry name" value="Kelch motif"/>
    <property type="match status" value="4"/>
</dbReference>
<evidence type="ECO:0000313" key="5">
    <source>
        <dbReference type="EMBL" id="CEM28426.1"/>
    </source>
</evidence>
<evidence type="ECO:0000256" key="2">
    <source>
        <dbReference type="ARBA" id="ARBA00022737"/>
    </source>
</evidence>
<keyword evidence="3" id="KW-0863">Zinc-finger</keyword>
<dbReference type="InterPro" id="IPR001841">
    <property type="entry name" value="Znf_RING"/>
</dbReference>
<dbReference type="PROSITE" id="PS50089">
    <property type="entry name" value="ZF_RING_2"/>
    <property type="match status" value="1"/>
</dbReference>
<dbReference type="InterPro" id="IPR013083">
    <property type="entry name" value="Znf_RING/FYVE/PHD"/>
</dbReference>
<dbReference type="Pfam" id="PF13920">
    <property type="entry name" value="zf-C3HC4_3"/>
    <property type="match status" value="1"/>
</dbReference>
<organism evidence="5">
    <name type="scientific">Chromera velia CCMP2878</name>
    <dbReference type="NCBI Taxonomy" id="1169474"/>
    <lineage>
        <taxon>Eukaryota</taxon>
        <taxon>Sar</taxon>
        <taxon>Alveolata</taxon>
        <taxon>Colpodellida</taxon>
        <taxon>Chromeraceae</taxon>
        <taxon>Chromera</taxon>
    </lineage>
</organism>
<dbReference type="PANTHER" id="PTHR46093:SF18">
    <property type="entry name" value="FIBRONECTIN TYPE-III DOMAIN-CONTAINING PROTEIN"/>
    <property type="match status" value="1"/>
</dbReference>
<dbReference type="InterPro" id="IPR056737">
    <property type="entry name" value="Beta-prop_ATRN-MKLN-like"/>
</dbReference>
<dbReference type="PANTHER" id="PTHR46093">
    <property type="entry name" value="ACYL-COA-BINDING DOMAIN-CONTAINING PROTEIN 5"/>
    <property type="match status" value="1"/>
</dbReference>
<dbReference type="InterPro" id="IPR015915">
    <property type="entry name" value="Kelch-typ_b-propeller"/>
</dbReference>
<dbReference type="EMBL" id="CDMZ01001170">
    <property type="protein sequence ID" value="CEM28426.1"/>
    <property type="molecule type" value="Genomic_DNA"/>
</dbReference>
<accession>A0A0G4GFY8</accession>
<protein>
    <recommendedName>
        <fullName evidence="4">RING-type domain-containing protein</fullName>
    </recommendedName>
</protein>